<organism evidence="3 6">
    <name type="scientific">Aggregatibacter actinomycetemcomitans</name>
    <name type="common">Actinobacillus actinomycetemcomitans</name>
    <name type="synonym">Haemophilus actinomycetemcomitans</name>
    <dbReference type="NCBI Taxonomy" id="714"/>
    <lineage>
        <taxon>Bacteria</taxon>
        <taxon>Pseudomonadati</taxon>
        <taxon>Pseudomonadota</taxon>
        <taxon>Gammaproteobacteria</taxon>
        <taxon>Pasteurellales</taxon>
        <taxon>Pasteurellaceae</taxon>
        <taxon>Aggregatibacter</taxon>
    </lineage>
</organism>
<keyword evidence="5" id="KW-1185">Reference proteome</keyword>
<dbReference type="InterPro" id="IPR035318">
    <property type="entry name" value="DUF5377"/>
</dbReference>
<dbReference type="OrthoDB" id="5682368at2"/>
<name>A0A142FZ88_AGGAC</name>
<dbReference type="GO" id="GO:0016853">
    <property type="term" value="F:isomerase activity"/>
    <property type="evidence" value="ECO:0007669"/>
    <property type="project" value="UniProtKB-KW"/>
</dbReference>
<dbReference type="eggNOG" id="ENOG5031K00">
    <property type="taxonomic scope" value="Bacteria"/>
</dbReference>
<dbReference type="Proteomes" id="UP000226080">
    <property type="component" value="Unassembled WGS sequence"/>
</dbReference>
<keyword evidence="3" id="KW-0413">Isomerase</keyword>
<dbReference type="EMBL" id="PCGW01000022">
    <property type="protein sequence ID" value="PHO19893.1"/>
    <property type="molecule type" value="Genomic_DNA"/>
</dbReference>
<dbReference type="EMBL" id="CP012959">
    <property type="protein sequence ID" value="AMQ93718.1"/>
    <property type="molecule type" value="Genomic_DNA"/>
</dbReference>
<evidence type="ECO:0000313" key="6">
    <source>
        <dbReference type="Proteomes" id="UP000323012"/>
    </source>
</evidence>
<dbReference type="Proteomes" id="UP000323012">
    <property type="component" value="Unassembled WGS sequence"/>
</dbReference>
<dbReference type="RefSeq" id="WP_005539469.1">
    <property type="nucleotide sequence ID" value="NZ_CP012959.1"/>
</dbReference>
<dbReference type="EMBL" id="VSED01000024">
    <property type="protein sequence ID" value="TYA38463.1"/>
    <property type="molecule type" value="Genomic_DNA"/>
</dbReference>
<dbReference type="KEGG" id="aact:ACT75_03850"/>
<sequence length="120" mass="13771">MLLSGFFLSIYFVQYIDIEEVIMTAKTEVLFNNTWNVRISDPGEEGAQSHFFETIYITLEAHINGNETTYEFTRKVEDQIKIKKTFTDLDKLFIYLSEQISPVALGHLGIKIGNLGLTNE</sequence>
<dbReference type="AlphaFoldDB" id="A0A142FZ88"/>
<reference evidence="1 4" key="1">
    <citation type="submission" date="2015-10" db="EMBL/GenBank/DDBJ databases">
        <title>Tn-seq of a polymicrobial infection.</title>
        <authorList>
            <person name="Stacy A."/>
            <person name="Rumbaugh K.P."/>
            <person name="Whiteley M."/>
        </authorList>
    </citation>
    <scope>NUCLEOTIDE SEQUENCE [LARGE SCALE GENOMIC DNA]</scope>
    <source>
        <strain evidence="1 4">624</strain>
    </source>
</reference>
<protein>
    <submittedName>
        <fullName evidence="3">Dithiol-disulfide isomerase</fullName>
    </submittedName>
</protein>
<reference evidence="2 5" key="2">
    <citation type="submission" date="2017-10" db="EMBL/GenBank/DDBJ databases">
        <title>Draft genome sequences of Aggregatibacter actinomycetemcomitans strains 310a and 310b.</title>
        <authorList>
            <person name="May A.C."/>
            <person name="Ohta H."/>
            <person name="Maeda H."/>
            <person name="Kokeguchi S."/>
            <person name="Cugini C."/>
        </authorList>
    </citation>
    <scope>NUCLEOTIDE SEQUENCE [LARGE SCALE GENOMIC DNA]</scope>
    <source>
        <strain evidence="2 5">310b</strain>
    </source>
</reference>
<dbReference type="Proteomes" id="UP000072236">
    <property type="component" value="Chromosome"/>
</dbReference>
<evidence type="ECO:0000313" key="1">
    <source>
        <dbReference type="EMBL" id="AMQ93718.1"/>
    </source>
</evidence>
<evidence type="ECO:0000313" key="5">
    <source>
        <dbReference type="Proteomes" id="UP000226080"/>
    </source>
</evidence>
<evidence type="ECO:0000313" key="4">
    <source>
        <dbReference type="Proteomes" id="UP000072236"/>
    </source>
</evidence>
<evidence type="ECO:0000313" key="3">
    <source>
        <dbReference type="EMBL" id="TYA38463.1"/>
    </source>
</evidence>
<proteinExistence type="predicted"/>
<gene>
    <name evidence="1" type="ORF">ACT75_03850</name>
    <name evidence="2" type="ORF">CQR80_09900</name>
    <name evidence="3" type="ORF">FXB79_08585</name>
</gene>
<dbReference type="Pfam" id="PF17347">
    <property type="entry name" value="DUF5377"/>
    <property type="match status" value="1"/>
</dbReference>
<accession>A0A142FZ88</accession>
<reference evidence="3 6" key="3">
    <citation type="submission" date="2019-08" db="EMBL/GenBank/DDBJ databases">
        <title>Whole genome sequencing of Aggregatibacter actinomycetemcomitans cultured from blood stream infections in Denmark reveals a novel phylogenetic lineage expressing serotype a membrane O polysaccharide.</title>
        <authorList>
            <person name="Nedergaard S."/>
            <person name="Kobel C.M."/>
            <person name="Nielsen M.B."/>
            <person name="Moeller R.T."/>
            <person name="Jensen A.B."/>
            <person name="Noerskov-Lauritsen N."/>
        </authorList>
    </citation>
    <scope>NUCLEOTIDE SEQUENCE [LARGE SCALE GENOMIC DNA]</scope>
    <source>
        <strain evidence="3 6">PN_563</strain>
    </source>
</reference>
<evidence type="ECO:0000313" key="2">
    <source>
        <dbReference type="EMBL" id="PHO19893.1"/>
    </source>
</evidence>